<dbReference type="Gene3D" id="6.20.120.50">
    <property type="match status" value="1"/>
</dbReference>
<dbReference type="InterPro" id="IPR031673">
    <property type="entry name" value="Chs5_N"/>
</dbReference>
<dbReference type="Gene3D" id="3.40.50.10190">
    <property type="entry name" value="BRCT domain"/>
    <property type="match status" value="1"/>
</dbReference>
<organism evidence="4 5">
    <name type="scientific">Polyporus arcularius HHB13444</name>
    <dbReference type="NCBI Taxonomy" id="1314778"/>
    <lineage>
        <taxon>Eukaryota</taxon>
        <taxon>Fungi</taxon>
        <taxon>Dikarya</taxon>
        <taxon>Basidiomycota</taxon>
        <taxon>Agaricomycotina</taxon>
        <taxon>Agaricomycetes</taxon>
        <taxon>Polyporales</taxon>
        <taxon>Polyporaceae</taxon>
        <taxon>Polyporus</taxon>
    </lineage>
</organism>
<dbReference type="PROSITE" id="PS50172">
    <property type="entry name" value="BRCT"/>
    <property type="match status" value="1"/>
</dbReference>
<dbReference type="Pfam" id="PF16892">
    <property type="entry name" value="CHS5_N"/>
    <property type="match status" value="1"/>
</dbReference>
<dbReference type="CDD" id="cd13945">
    <property type="entry name" value="Chs5_N"/>
    <property type="match status" value="1"/>
</dbReference>
<dbReference type="InterPro" id="IPR052827">
    <property type="entry name" value="CHS_Export/Cell_Fusion_Reg"/>
</dbReference>
<dbReference type="GO" id="GO:0005802">
    <property type="term" value="C:trans-Golgi network"/>
    <property type="evidence" value="ECO:0007669"/>
    <property type="project" value="TreeGrafter"/>
</dbReference>
<dbReference type="GO" id="GO:0034044">
    <property type="term" value="C:exomer complex"/>
    <property type="evidence" value="ECO:0007669"/>
    <property type="project" value="TreeGrafter"/>
</dbReference>
<dbReference type="GO" id="GO:0000747">
    <property type="term" value="P:conjugation with cellular fusion"/>
    <property type="evidence" value="ECO:0007669"/>
    <property type="project" value="TreeGrafter"/>
</dbReference>
<dbReference type="InterPro" id="IPR003961">
    <property type="entry name" value="FN3_dom"/>
</dbReference>
<proteinExistence type="predicted"/>
<dbReference type="SUPFAM" id="SSF52113">
    <property type="entry name" value="BRCT domain"/>
    <property type="match status" value="1"/>
</dbReference>
<dbReference type="PROSITE" id="PS50853">
    <property type="entry name" value="FN3"/>
    <property type="match status" value="1"/>
</dbReference>
<dbReference type="GO" id="GO:0046983">
    <property type="term" value="F:protein dimerization activity"/>
    <property type="evidence" value="ECO:0007669"/>
    <property type="project" value="InterPro"/>
</dbReference>
<dbReference type="InterPro" id="IPR036116">
    <property type="entry name" value="FN3_sf"/>
</dbReference>
<dbReference type="InterPro" id="IPR001357">
    <property type="entry name" value="BRCT_dom"/>
</dbReference>
<dbReference type="InterPro" id="IPR031669">
    <property type="entry name" value="Fn3_2"/>
</dbReference>
<evidence type="ECO:0000259" key="2">
    <source>
        <dbReference type="PROSITE" id="PS50172"/>
    </source>
</evidence>
<dbReference type="SUPFAM" id="SSF49265">
    <property type="entry name" value="Fibronectin type III"/>
    <property type="match status" value="1"/>
</dbReference>
<dbReference type="InParanoid" id="A0A5C3PGF8"/>
<protein>
    <recommendedName>
        <fullName evidence="6">Fibronectin type III/BRCA1 domain-containing protein</fullName>
    </recommendedName>
</protein>
<feature type="compositionally biased region" description="Acidic residues" evidence="1">
    <location>
        <begin position="473"/>
        <end position="487"/>
    </location>
</feature>
<sequence>MAVSQDSFMFTVGKLDAGMAILLGERAHLIEFPSLLLPPGVSTGSIVNISVQRNMTEEKKRENDFWNLQSEILDAFGTRTPENPKLELRNITQTSVTLEWPKLELATAKLRSLDLYRDRQRVAAIPSPLTNTSTKVSGLQLDTEYTFQLVLRTTAGVYPSNVLRVRTHTMTDTSGISVCFGTVEDDVLLENAKLALREMGAKWSDKIQIDTTHFVCTTPASTPSAAHATNNPIINGPGVEYQKALQLSIPVVQPQWILACHAEKKMMPIRPFYLGENPSSPSHFRPQSMSQANLSSPSQRSATSSPTQQKAANRQSLPPQRVSAASPPATSPTQPSGRGSAPRIPEEERESFEEENEDEGEDRPGRVRKGTLSKNFRFPPSGPAQSPPPVPPVPVPAPPTISVTPAEEVEPTVLVAEEEAPQTPPKVEEPEPEPATEPADPELTTVGVVAPSSVEVPPPPPVDKERPLGSPNELDDDVGETEEISLN</sequence>
<feature type="compositionally biased region" description="Polar residues" evidence="1">
    <location>
        <begin position="278"/>
        <end position="294"/>
    </location>
</feature>
<keyword evidence="5" id="KW-1185">Reference proteome</keyword>
<feature type="compositionally biased region" description="Pro residues" evidence="1">
    <location>
        <begin position="380"/>
        <end position="399"/>
    </location>
</feature>
<feature type="domain" description="BRCT" evidence="2">
    <location>
        <begin position="196"/>
        <end position="274"/>
    </location>
</feature>
<dbReference type="Gene3D" id="2.60.40.10">
    <property type="entry name" value="Immunoglobulins"/>
    <property type="match status" value="1"/>
</dbReference>
<dbReference type="AlphaFoldDB" id="A0A5C3PGF8"/>
<dbReference type="GO" id="GO:0006893">
    <property type="term" value="P:Golgi to plasma membrane transport"/>
    <property type="evidence" value="ECO:0007669"/>
    <property type="project" value="TreeGrafter"/>
</dbReference>
<gene>
    <name evidence="4" type="ORF">K466DRAFT_662338</name>
</gene>
<evidence type="ECO:0008006" key="6">
    <source>
        <dbReference type="Google" id="ProtNLM"/>
    </source>
</evidence>
<dbReference type="SMART" id="SM00060">
    <property type="entry name" value="FN3"/>
    <property type="match status" value="1"/>
</dbReference>
<dbReference type="EMBL" id="ML211114">
    <property type="protein sequence ID" value="TFK88391.1"/>
    <property type="molecule type" value="Genomic_DNA"/>
</dbReference>
<dbReference type="InterPro" id="IPR013783">
    <property type="entry name" value="Ig-like_fold"/>
</dbReference>
<feature type="compositionally biased region" description="Low complexity" evidence="1">
    <location>
        <begin position="295"/>
        <end position="309"/>
    </location>
</feature>
<evidence type="ECO:0000313" key="5">
    <source>
        <dbReference type="Proteomes" id="UP000308197"/>
    </source>
</evidence>
<dbReference type="Proteomes" id="UP000308197">
    <property type="component" value="Unassembled WGS sequence"/>
</dbReference>
<name>A0A5C3PGF8_9APHY</name>
<evidence type="ECO:0000313" key="4">
    <source>
        <dbReference type="EMBL" id="TFK88391.1"/>
    </source>
</evidence>
<dbReference type="InterPro" id="IPR036420">
    <property type="entry name" value="BRCT_dom_sf"/>
</dbReference>
<dbReference type="PANTHER" id="PTHR47351:SF1">
    <property type="entry name" value="CHITIN BIOSYNTHESIS PROTEIN CHS5"/>
    <property type="match status" value="1"/>
</dbReference>
<evidence type="ECO:0000259" key="3">
    <source>
        <dbReference type="PROSITE" id="PS50853"/>
    </source>
</evidence>
<feature type="compositionally biased region" description="Low complexity" evidence="1">
    <location>
        <begin position="436"/>
        <end position="455"/>
    </location>
</feature>
<dbReference type="SMART" id="SM00292">
    <property type="entry name" value="BRCT"/>
    <property type="match status" value="1"/>
</dbReference>
<feature type="region of interest" description="Disordered" evidence="1">
    <location>
        <begin position="278"/>
        <end position="487"/>
    </location>
</feature>
<feature type="compositionally biased region" description="Low complexity" evidence="1">
    <location>
        <begin position="323"/>
        <end position="336"/>
    </location>
</feature>
<dbReference type="PANTHER" id="PTHR47351">
    <property type="entry name" value="CHITIN BIOSYNTHESIS PROTEIN CHS5"/>
    <property type="match status" value="1"/>
</dbReference>
<dbReference type="CDD" id="cd00063">
    <property type="entry name" value="FN3"/>
    <property type="match status" value="1"/>
</dbReference>
<reference evidence="4 5" key="1">
    <citation type="journal article" date="2019" name="Nat. Ecol. Evol.">
        <title>Megaphylogeny resolves global patterns of mushroom evolution.</title>
        <authorList>
            <person name="Varga T."/>
            <person name="Krizsan K."/>
            <person name="Foldi C."/>
            <person name="Dima B."/>
            <person name="Sanchez-Garcia M."/>
            <person name="Sanchez-Ramirez S."/>
            <person name="Szollosi G.J."/>
            <person name="Szarkandi J.G."/>
            <person name="Papp V."/>
            <person name="Albert L."/>
            <person name="Andreopoulos W."/>
            <person name="Angelini C."/>
            <person name="Antonin V."/>
            <person name="Barry K.W."/>
            <person name="Bougher N.L."/>
            <person name="Buchanan P."/>
            <person name="Buyck B."/>
            <person name="Bense V."/>
            <person name="Catcheside P."/>
            <person name="Chovatia M."/>
            <person name="Cooper J."/>
            <person name="Damon W."/>
            <person name="Desjardin D."/>
            <person name="Finy P."/>
            <person name="Geml J."/>
            <person name="Haridas S."/>
            <person name="Hughes K."/>
            <person name="Justo A."/>
            <person name="Karasinski D."/>
            <person name="Kautmanova I."/>
            <person name="Kiss B."/>
            <person name="Kocsube S."/>
            <person name="Kotiranta H."/>
            <person name="LaButti K.M."/>
            <person name="Lechner B.E."/>
            <person name="Liimatainen K."/>
            <person name="Lipzen A."/>
            <person name="Lukacs Z."/>
            <person name="Mihaltcheva S."/>
            <person name="Morgado L.N."/>
            <person name="Niskanen T."/>
            <person name="Noordeloos M.E."/>
            <person name="Ohm R.A."/>
            <person name="Ortiz-Santana B."/>
            <person name="Ovrebo C."/>
            <person name="Racz N."/>
            <person name="Riley R."/>
            <person name="Savchenko A."/>
            <person name="Shiryaev A."/>
            <person name="Soop K."/>
            <person name="Spirin V."/>
            <person name="Szebenyi C."/>
            <person name="Tomsovsky M."/>
            <person name="Tulloss R.E."/>
            <person name="Uehling J."/>
            <person name="Grigoriev I.V."/>
            <person name="Vagvolgyi C."/>
            <person name="Papp T."/>
            <person name="Martin F.M."/>
            <person name="Miettinen O."/>
            <person name="Hibbett D.S."/>
            <person name="Nagy L.G."/>
        </authorList>
    </citation>
    <scope>NUCLEOTIDE SEQUENCE [LARGE SCALE GENOMIC DNA]</scope>
    <source>
        <strain evidence="4 5">HHB13444</strain>
    </source>
</reference>
<dbReference type="STRING" id="1314778.A0A5C3PGF8"/>
<feature type="domain" description="Fibronectin type-III" evidence="3">
    <location>
        <begin position="80"/>
        <end position="174"/>
    </location>
</feature>
<accession>A0A5C3PGF8</accession>
<dbReference type="Pfam" id="PF00533">
    <property type="entry name" value="BRCT"/>
    <property type="match status" value="1"/>
</dbReference>
<feature type="compositionally biased region" description="Acidic residues" evidence="1">
    <location>
        <begin position="347"/>
        <end position="361"/>
    </location>
</feature>
<dbReference type="Pfam" id="PF16893">
    <property type="entry name" value="fn3_2"/>
    <property type="match status" value="1"/>
</dbReference>
<dbReference type="FunCoup" id="A0A5C3PGF8">
    <property type="interactions" value="28"/>
</dbReference>
<evidence type="ECO:0000256" key="1">
    <source>
        <dbReference type="SAM" id="MobiDB-lite"/>
    </source>
</evidence>